<sequence length="267" mass="31347">MQAKHQYLNTFVRGKFFHDFILTVIIVNAAVIGLSTYPTIEKNYNDLLTALNRICTIIFVIEFILRIYTYKMRFFKRRWDIFDLIVVIISLVPETSVASVFRFLRIIRILRLISIIPQIQFITQVLLKTLSSIFSVGILLMVVYYVYAVIVTNLYAHDFPELFGTINESYYTLFQMMTFDSWSSGIVRPVMQHHPYSWIVFISFIIIATYIVLNIVIGIIVDCINEIKGNEEKEVCEKTELVYQNMINQLQQLQEEIKQLKNKIDPN</sequence>
<keyword evidence="3 12" id="KW-0812">Transmembrane</keyword>
<keyword evidence="7" id="KW-0406">Ion transport</keyword>
<feature type="transmembrane region" description="Helical" evidence="12">
    <location>
        <begin position="125"/>
        <end position="147"/>
    </location>
</feature>
<dbReference type="InterPro" id="IPR027359">
    <property type="entry name" value="Volt_channel_dom_sf"/>
</dbReference>
<feature type="transmembrane region" description="Helical" evidence="12">
    <location>
        <begin position="198"/>
        <end position="221"/>
    </location>
</feature>
<dbReference type="PANTHER" id="PTHR45628">
    <property type="entry name" value="VOLTAGE-DEPENDENT CALCIUM CHANNEL TYPE A SUBUNIT ALPHA-1"/>
    <property type="match status" value="1"/>
</dbReference>
<dbReference type="SUPFAM" id="SSF81324">
    <property type="entry name" value="Voltage-gated potassium channels"/>
    <property type="match status" value="1"/>
</dbReference>
<evidence type="ECO:0000256" key="1">
    <source>
        <dbReference type="ARBA" id="ARBA00004141"/>
    </source>
</evidence>
<organism evidence="14 15">
    <name type="scientific">Volucribacter amazonae</name>
    <dbReference type="NCBI Taxonomy" id="256731"/>
    <lineage>
        <taxon>Bacteria</taxon>
        <taxon>Pseudomonadati</taxon>
        <taxon>Pseudomonadota</taxon>
        <taxon>Gammaproteobacteria</taxon>
        <taxon>Pasteurellales</taxon>
        <taxon>Pasteurellaceae</taxon>
        <taxon>Volucribacter</taxon>
    </lineage>
</organism>
<keyword evidence="5" id="KW-0851">Voltage-gated channel</keyword>
<evidence type="ECO:0000256" key="11">
    <source>
        <dbReference type="SAM" id="Coils"/>
    </source>
</evidence>
<keyword evidence="4" id="KW-0106">Calcium</keyword>
<evidence type="ECO:0000256" key="2">
    <source>
        <dbReference type="ARBA" id="ARBA00022448"/>
    </source>
</evidence>
<evidence type="ECO:0000256" key="5">
    <source>
        <dbReference type="ARBA" id="ARBA00022882"/>
    </source>
</evidence>
<evidence type="ECO:0000256" key="6">
    <source>
        <dbReference type="ARBA" id="ARBA00022989"/>
    </source>
</evidence>
<dbReference type="AlphaFoldDB" id="A0A9X4P7R4"/>
<evidence type="ECO:0000313" key="15">
    <source>
        <dbReference type="Proteomes" id="UP001155500"/>
    </source>
</evidence>
<proteinExistence type="predicted"/>
<protein>
    <recommendedName>
        <fullName evidence="13">Ion transport domain-containing protein</fullName>
    </recommendedName>
</protein>
<dbReference type="EMBL" id="LWID01000001">
    <property type="protein sequence ID" value="MDG6894200.1"/>
    <property type="molecule type" value="Genomic_DNA"/>
</dbReference>
<feature type="coiled-coil region" evidence="11">
    <location>
        <begin position="236"/>
        <end position="263"/>
    </location>
</feature>
<keyword evidence="11" id="KW-0175">Coiled coil</keyword>
<evidence type="ECO:0000256" key="3">
    <source>
        <dbReference type="ARBA" id="ARBA00022692"/>
    </source>
</evidence>
<dbReference type="InterPro" id="IPR050599">
    <property type="entry name" value="VDCC_alpha-1_subunit"/>
</dbReference>
<gene>
    <name evidence="14" type="ORF">A6A20_00795</name>
</gene>
<dbReference type="Gene3D" id="1.20.120.350">
    <property type="entry name" value="Voltage-gated potassium channels. Chain C"/>
    <property type="match status" value="1"/>
</dbReference>
<evidence type="ECO:0000256" key="10">
    <source>
        <dbReference type="ARBA" id="ARBA00023303"/>
    </source>
</evidence>
<feature type="transmembrane region" description="Helical" evidence="12">
    <location>
        <begin position="20"/>
        <end position="38"/>
    </location>
</feature>
<evidence type="ECO:0000259" key="13">
    <source>
        <dbReference type="Pfam" id="PF00520"/>
    </source>
</evidence>
<evidence type="ECO:0000256" key="8">
    <source>
        <dbReference type="ARBA" id="ARBA00023136"/>
    </source>
</evidence>
<feature type="domain" description="Ion transport" evidence="13">
    <location>
        <begin position="15"/>
        <end position="230"/>
    </location>
</feature>
<comment type="subcellular location">
    <subcellularLocation>
        <location evidence="1">Membrane</location>
        <topology evidence="1">Multi-pass membrane protein</topology>
    </subcellularLocation>
</comment>
<evidence type="ECO:0000313" key="14">
    <source>
        <dbReference type="EMBL" id="MDG6894200.1"/>
    </source>
</evidence>
<dbReference type="RefSeq" id="WP_279571695.1">
    <property type="nucleotide sequence ID" value="NZ_LWID01000001.1"/>
</dbReference>
<accession>A0A9X4P7R4</accession>
<keyword evidence="15" id="KW-1185">Reference proteome</keyword>
<keyword evidence="10" id="KW-0407">Ion channel</keyword>
<dbReference type="InterPro" id="IPR005821">
    <property type="entry name" value="Ion_trans_dom"/>
</dbReference>
<evidence type="ECO:0000256" key="7">
    <source>
        <dbReference type="ARBA" id="ARBA00023065"/>
    </source>
</evidence>
<evidence type="ECO:0000256" key="4">
    <source>
        <dbReference type="ARBA" id="ARBA00022837"/>
    </source>
</evidence>
<keyword evidence="2" id="KW-0813">Transport</keyword>
<dbReference type="GO" id="GO:0008331">
    <property type="term" value="F:high voltage-gated calcium channel activity"/>
    <property type="evidence" value="ECO:0007669"/>
    <property type="project" value="TreeGrafter"/>
</dbReference>
<feature type="transmembrane region" description="Helical" evidence="12">
    <location>
        <begin position="50"/>
        <end position="69"/>
    </location>
</feature>
<reference evidence="14" key="1">
    <citation type="submission" date="2016-03" db="EMBL/GenBank/DDBJ databases">
        <title>Co-evolution between Pasteurellaceae and their hosts.</title>
        <authorList>
            <person name="Hansen M.J."/>
            <person name="Bojesen A.M."/>
            <person name="Planet P."/>
        </authorList>
    </citation>
    <scope>NUCLEOTIDE SEQUENCE</scope>
    <source>
        <strain evidence="14">146/S8/89</strain>
    </source>
</reference>
<dbReference type="Proteomes" id="UP001155500">
    <property type="component" value="Unassembled WGS sequence"/>
</dbReference>
<dbReference type="GO" id="GO:0005891">
    <property type="term" value="C:voltage-gated calcium channel complex"/>
    <property type="evidence" value="ECO:0007669"/>
    <property type="project" value="TreeGrafter"/>
</dbReference>
<evidence type="ECO:0000256" key="9">
    <source>
        <dbReference type="ARBA" id="ARBA00023180"/>
    </source>
</evidence>
<dbReference type="PANTHER" id="PTHR45628:SF7">
    <property type="entry name" value="VOLTAGE-DEPENDENT CALCIUM CHANNEL TYPE A SUBUNIT ALPHA-1"/>
    <property type="match status" value="1"/>
</dbReference>
<keyword evidence="9" id="KW-0325">Glycoprotein</keyword>
<keyword evidence="8 12" id="KW-0472">Membrane</keyword>
<comment type="caution">
    <text evidence="14">The sequence shown here is derived from an EMBL/GenBank/DDBJ whole genome shotgun (WGS) entry which is preliminary data.</text>
</comment>
<dbReference type="Gene3D" id="1.10.287.70">
    <property type="match status" value="1"/>
</dbReference>
<dbReference type="GO" id="GO:0098703">
    <property type="term" value="P:calcium ion import across plasma membrane"/>
    <property type="evidence" value="ECO:0007669"/>
    <property type="project" value="TreeGrafter"/>
</dbReference>
<keyword evidence="6 12" id="KW-1133">Transmembrane helix</keyword>
<dbReference type="Pfam" id="PF00520">
    <property type="entry name" value="Ion_trans"/>
    <property type="match status" value="1"/>
</dbReference>
<name>A0A9X4P7R4_9PAST</name>
<evidence type="ECO:0000256" key="12">
    <source>
        <dbReference type="SAM" id="Phobius"/>
    </source>
</evidence>
<feature type="transmembrane region" description="Helical" evidence="12">
    <location>
        <begin position="81"/>
        <end position="104"/>
    </location>
</feature>